<name>A0A7W6G6U6_9SPHN</name>
<dbReference type="RefSeq" id="WP_183625872.1">
    <property type="nucleotide sequence ID" value="NZ_JACIDX010000008.1"/>
</dbReference>
<dbReference type="Pfam" id="PF13564">
    <property type="entry name" value="DoxX_2"/>
    <property type="match status" value="1"/>
</dbReference>
<feature type="transmembrane region" description="Helical" evidence="5">
    <location>
        <begin position="43"/>
        <end position="64"/>
    </location>
</feature>
<evidence type="ECO:0000256" key="2">
    <source>
        <dbReference type="ARBA" id="ARBA00022692"/>
    </source>
</evidence>
<dbReference type="Proteomes" id="UP000548867">
    <property type="component" value="Unassembled WGS sequence"/>
</dbReference>
<comment type="caution">
    <text evidence="6">The sequence shown here is derived from an EMBL/GenBank/DDBJ whole genome shotgun (WGS) entry which is preliminary data.</text>
</comment>
<dbReference type="GO" id="GO:0016020">
    <property type="term" value="C:membrane"/>
    <property type="evidence" value="ECO:0007669"/>
    <property type="project" value="UniProtKB-SubCell"/>
</dbReference>
<evidence type="ECO:0000256" key="4">
    <source>
        <dbReference type="ARBA" id="ARBA00023136"/>
    </source>
</evidence>
<keyword evidence="7" id="KW-1185">Reference proteome</keyword>
<organism evidence="6 7">
    <name type="scientific">Novosphingobium sediminicola</name>
    <dbReference type="NCBI Taxonomy" id="563162"/>
    <lineage>
        <taxon>Bacteria</taxon>
        <taxon>Pseudomonadati</taxon>
        <taxon>Pseudomonadota</taxon>
        <taxon>Alphaproteobacteria</taxon>
        <taxon>Sphingomonadales</taxon>
        <taxon>Sphingomonadaceae</taxon>
        <taxon>Novosphingobium</taxon>
    </lineage>
</organism>
<evidence type="ECO:0000256" key="3">
    <source>
        <dbReference type="ARBA" id="ARBA00022989"/>
    </source>
</evidence>
<accession>A0A7W6G6U6</accession>
<dbReference type="EMBL" id="JACIDX010000008">
    <property type="protein sequence ID" value="MBB3955510.1"/>
    <property type="molecule type" value="Genomic_DNA"/>
</dbReference>
<gene>
    <name evidence="6" type="ORF">GGR38_002464</name>
</gene>
<proteinExistence type="predicted"/>
<keyword evidence="2 5" id="KW-0812">Transmembrane</keyword>
<evidence type="ECO:0000256" key="5">
    <source>
        <dbReference type="SAM" id="Phobius"/>
    </source>
</evidence>
<dbReference type="PANTHER" id="PTHR36974">
    <property type="entry name" value="MEMBRANE PROTEIN-RELATED"/>
    <property type="match status" value="1"/>
</dbReference>
<sequence length="136" mass="14824">MGWLSMVIARRIVRTLLAMLYLAAGVLHLMMPAPFIRITPDWVPHPASVIALTGLAEIAGAAGLMQGWWPRLRMAAGWGLAAYALCVWPANIHHMMMDLARPDHGLGWAYHGPRMVAQPVLIWAALWAGGAIGRKG</sequence>
<keyword evidence="4 5" id="KW-0472">Membrane</keyword>
<dbReference type="InterPro" id="IPR032808">
    <property type="entry name" value="DoxX"/>
</dbReference>
<feature type="transmembrane region" description="Helical" evidence="5">
    <location>
        <begin position="76"/>
        <end position="96"/>
    </location>
</feature>
<keyword evidence="3 5" id="KW-1133">Transmembrane helix</keyword>
<comment type="subcellular location">
    <subcellularLocation>
        <location evidence="1">Membrane</location>
        <topology evidence="1">Multi-pass membrane protein</topology>
    </subcellularLocation>
</comment>
<protein>
    <submittedName>
        <fullName evidence="6">Putative membrane protein</fullName>
    </submittedName>
</protein>
<evidence type="ECO:0000256" key="1">
    <source>
        <dbReference type="ARBA" id="ARBA00004141"/>
    </source>
</evidence>
<feature type="transmembrane region" description="Helical" evidence="5">
    <location>
        <begin position="116"/>
        <end position="133"/>
    </location>
</feature>
<dbReference type="PANTHER" id="PTHR36974:SF1">
    <property type="entry name" value="DOXX FAMILY MEMBRANE PROTEIN"/>
    <property type="match status" value="1"/>
</dbReference>
<reference evidence="6 7" key="1">
    <citation type="submission" date="2020-08" db="EMBL/GenBank/DDBJ databases">
        <title>Genomic Encyclopedia of Type Strains, Phase IV (KMG-IV): sequencing the most valuable type-strain genomes for metagenomic binning, comparative biology and taxonomic classification.</title>
        <authorList>
            <person name="Goeker M."/>
        </authorList>
    </citation>
    <scope>NUCLEOTIDE SEQUENCE [LARGE SCALE GENOMIC DNA]</scope>
    <source>
        <strain evidence="6 7">DSM 27057</strain>
    </source>
</reference>
<evidence type="ECO:0000313" key="7">
    <source>
        <dbReference type="Proteomes" id="UP000548867"/>
    </source>
</evidence>
<evidence type="ECO:0000313" key="6">
    <source>
        <dbReference type="EMBL" id="MBB3955510.1"/>
    </source>
</evidence>
<dbReference type="AlphaFoldDB" id="A0A7W6G6U6"/>
<feature type="transmembrane region" description="Helical" evidence="5">
    <location>
        <begin position="12"/>
        <end position="31"/>
    </location>
</feature>